<dbReference type="PANTHER" id="PTHR30136">
    <property type="entry name" value="HELIX-TURN-HELIX TRANSCRIPTIONAL REGULATOR, ICLR FAMILY"/>
    <property type="match status" value="1"/>
</dbReference>
<dbReference type="Pfam" id="PF01614">
    <property type="entry name" value="IclR_C"/>
    <property type="match status" value="1"/>
</dbReference>
<evidence type="ECO:0000313" key="8">
    <source>
        <dbReference type="Proteomes" id="UP001067235"/>
    </source>
</evidence>
<feature type="region of interest" description="Disordered" evidence="4">
    <location>
        <begin position="305"/>
        <end position="363"/>
    </location>
</feature>
<evidence type="ECO:0000256" key="1">
    <source>
        <dbReference type="ARBA" id="ARBA00023015"/>
    </source>
</evidence>
<dbReference type="EMBL" id="JAPWIE010000012">
    <property type="protein sequence ID" value="MCZ4553734.1"/>
    <property type="molecule type" value="Genomic_DNA"/>
</dbReference>
<gene>
    <name evidence="7" type="ORF">O4213_27345</name>
</gene>
<dbReference type="PROSITE" id="PS51077">
    <property type="entry name" value="HTH_ICLR"/>
    <property type="match status" value="1"/>
</dbReference>
<protein>
    <submittedName>
        <fullName evidence="7">IclR family transcriptional regulator</fullName>
    </submittedName>
</protein>
<evidence type="ECO:0000256" key="3">
    <source>
        <dbReference type="ARBA" id="ARBA00023163"/>
    </source>
</evidence>
<dbReference type="SUPFAM" id="SSF55781">
    <property type="entry name" value="GAF domain-like"/>
    <property type="match status" value="1"/>
</dbReference>
<keyword evidence="2" id="KW-0238">DNA-binding</keyword>
<dbReference type="SMART" id="SM00346">
    <property type="entry name" value="HTH_ICLR"/>
    <property type="match status" value="1"/>
</dbReference>
<dbReference type="Pfam" id="PF09339">
    <property type="entry name" value="HTH_IclR"/>
    <property type="match status" value="1"/>
</dbReference>
<dbReference type="InterPro" id="IPR036388">
    <property type="entry name" value="WH-like_DNA-bd_sf"/>
</dbReference>
<dbReference type="InterPro" id="IPR014757">
    <property type="entry name" value="Tscrpt_reg_IclR_C"/>
</dbReference>
<dbReference type="Gene3D" id="3.30.450.40">
    <property type="match status" value="1"/>
</dbReference>
<dbReference type="Gene3D" id="1.10.10.10">
    <property type="entry name" value="Winged helix-like DNA-binding domain superfamily/Winged helix DNA-binding domain"/>
    <property type="match status" value="1"/>
</dbReference>
<accession>A0ABT4N3U8</accession>
<dbReference type="SUPFAM" id="SSF46785">
    <property type="entry name" value="Winged helix' DNA-binding domain"/>
    <property type="match status" value="1"/>
</dbReference>
<organism evidence="7 8">
    <name type="scientific">Gordonia rubripertincta</name>
    <name type="common">Rhodococcus corallinus</name>
    <dbReference type="NCBI Taxonomy" id="36822"/>
    <lineage>
        <taxon>Bacteria</taxon>
        <taxon>Bacillati</taxon>
        <taxon>Actinomycetota</taxon>
        <taxon>Actinomycetes</taxon>
        <taxon>Mycobacteriales</taxon>
        <taxon>Gordoniaceae</taxon>
        <taxon>Gordonia</taxon>
    </lineage>
</organism>
<keyword evidence="8" id="KW-1185">Reference proteome</keyword>
<comment type="caution">
    <text evidence="7">The sequence shown here is derived from an EMBL/GenBank/DDBJ whole genome shotgun (WGS) entry which is preliminary data.</text>
</comment>
<dbReference type="InterPro" id="IPR005471">
    <property type="entry name" value="Tscrpt_reg_IclR_N"/>
</dbReference>
<name>A0ABT4N3U8_GORRU</name>
<keyword evidence="3" id="KW-0804">Transcription</keyword>
<evidence type="ECO:0000256" key="2">
    <source>
        <dbReference type="ARBA" id="ARBA00023125"/>
    </source>
</evidence>
<dbReference type="PROSITE" id="PS51078">
    <property type="entry name" value="ICLR_ED"/>
    <property type="match status" value="1"/>
</dbReference>
<dbReference type="PANTHER" id="PTHR30136:SF8">
    <property type="entry name" value="TRANSCRIPTIONAL REGULATORY PROTEIN"/>
    <property type="match status" value="1"/>
</dbReference>
<dbReference type="InterPro" id="IPR029016">
    <property type="entry name" value="GAF-like_dom_sf"/>
</dbReference>
<dbReference type="InterPro" id="IPR050707">
    <property type="entry name" value="HTH_MetabolicPath_Reg"/>
</dbReference>
<feature type="compositionally biased region" description="Basic residues" evidence="4">
    <location>
        <begin position="323"/>
        <end position="334"/>
    </location>
</feature>
<keyword evidence="1" id="KW-0805">Transcription regulation</keyword>
<feature type="region of interest" description="Disordered" evidence="4">
    <location>
        <begin position="24"/>
        <end position="60"/>
    </location>
</feature>
<feature type="domain" description="HTH iclR-type" evidence="5">
    <location>
        <begin position="69"/>
        <end position="131"/>
    </location>
</feature>
<sequence length="363" mass="38699">MSSDTAAVAIQPCIARVSTTIRDPISLGSTTRRTPGPRRRNSSNQQEVFDIGTTPRGDGPPDIVATNAIQAVERASRILRAFTVVRPRLSLSELTSELGTGKQTAHRYTKALRAVGYLRYDPVDALYSLGPEMMSLSAAAQAGLSIFTAAGPFMERLVMELNETAVLSIWDSSDSVVVIRVDDNTTKPIRVSVSEGSRLPLTDSAQGRLFCAFADPDEHPLLAGRIRGDREMRTELGDIRAHGLAFNAPREHGIRTIAAPVYQGTQVIAALAVVGTTDCVPPSTDSDVAKALSRAASALGEQLGAELQHSPEQTSAAAATRAPAKKRARPKARPKPAPTIEAITHQPPSEISPHRQPGPAVTK</sequence>
<proteinExistence type="predicted"/>
<reference evidence="7" key="1">
    <citation type="submission" date="2022-12" db="EMBL/GenBank/DDBJ databases">
        <authorList>
            <person name="Krivoruchko A.V."/>
            <person name="Elkin A."/>
        </authorList>
    </citation>
    <scope>NUCLEOTIDE SEQUENCE</scope>
    <source>
        <strain evidence="7">IEGM 1388</strain>
    </source>
</reference>
<dbReference type="InterPro" id="IPR036390">
    <property type="entry name" value="WH_DNA-bd_sf"/>
</dbReference>
<feature type="domain" description="IclR-ED" evidence="6">
    <location>
        <begin position="132"/>
        <end position="305"/>
    </location>
</feature>
<evidence type="ECO:0000259" key="6">
    <source>
        <dbReference type="PROSITE" id="PS51078"/>
    </source>
</evidence>
<evidence type="ECO:0000259" key="5">
    <source>
        <dbReference type="PROSITE" id="PS51077"/>
    </source>
</evidence>
<evidence type="ECO:0000256" key="4">
    <source>
        <dbReference type="SAM" id="MobiDB-lite"/>
    </source>
</evidence>
<dbReference type="RefSeq" id="WP_301574437.1">
    <property type="nucleotide sequence ID" value="NZ_JAPWIE010000012.1"/>
</dbReference>
<evidence type="ECO:0000313" key="7">
    <source>
        <dbReference type="EMBL" id="MCZ4553734.1"/>
    </source>
</evidence>
<dbReference type="Proteomes" id="UP001067235">
    <property type="component" value="Unassembled WGS sequence"/>
</dbReference>